<reference evidence="1 2" key="1">
    <citation type="journal article" date="2024" name="Int. J. Syst. Evol. Microbiol.">
        <title>Virgibacillus tibetensis sp. nov., isolated from salt lake on the Tibetan Plateau of China.</title>
        <authorList>
            <person name="Phurbu D."/>
            <person name="Liu Z.-X."/>
            <person name="Wang R."/>
            <person name="Zheng Y.-Y."/>
            <person name="Liu H.-C."/>
            <person name="Zhou Y.-G."/>
            <person name="Yu Y.-J."/>
            <person name="Li A.-H."/>
        </authorList>
    </citation>
    <scope>NUCLEOTIDE SEQUENCE [LARGE SCALE GENOMIC DNA]</scope>
    <source>
        <strain evidence="1 2">C22-A2</strain>
    </source>
</reference>
<comment type="caution">
    <text evidence="1">The sequence shown here is derived from an EMBL/GenBank/DDBJ whole genome shotgun (WGS) entry which is preliminary data.</text>
</comment>
<dbReference type="EMBL" id="JARZFX010000005">
    <property type="protein sequence ID" value="MEC5424328.1"/>
    <property type="molecule type" value="Genomic_DNA"/>
</dbReference>
<accession>A0ABU6KGP3</accession>
<evidence type="ECO:0000313" key="1">
    <source>
        <dbReference type="EMBL" id="MEC5424328.1"/>
    </source>
</evidence>
<sequence length="175" mass="20983">MRLNDKINHINERRDFHQLHFEHEPHVRIQLFCHLFAALGWDDTNPSQSRFERPGVGENAATGVYLDHKLKPIILFETKGIKENIDTYIKQTSEYYTAEESIKVAILTNMVDMFFFSDFETRGIMDEFPFYKINFPSITPQDIDFLELFQRNYFLDYHNELYAKWKEQHPLLKDI</sequence>
<protein>
    <recommendedName>
        <fullName evidence="3">Type I restriction enzyme R protein N-terminal domain-containing protein</fullName>
    </recommendedName>
</protein>
<dbReference type="Proteomes" id="UP001335737">
    <property type="component" value="Unassembled WGS sequence"/>
</dbReference>
<proteinExistence type="predicted"/>
<evidence type="ECO:0000313" key="2">
    <source>
        <dbReference type="Proteomes" id="UP001335737"/>
    </source>
</evidence>
<gene>
    <name evidence="1" type="ORF">QGM71_12580</name>
</gene>
<dbReference type="RefSeq" id="WP_327607892.1">
    <property type="nucleotide sequence ID" value="NZ_JARZFX010000005.1"/>
</dbReference>
<keyword evidence="2" id="KW-1185">Reference proteome</keyword>
<organism evidence="1 2">
    <name type="scientific">Virgibacillus tibetensis</name>
    <dbReference type="NCBI Taxonomy" id="3042313"/>
    <lineage>
        <taxon>Bacteria</taxon>
        <taxon>Bacillati</taxon>
        <taxon>Bacillota</taxon>
        <taxon>Bacilli</taxon>
        <taxon>Bacillales</taxon>
        <taxon>Bacillaceae</taxon>
        <taxon>Virgibacillus</taxon>
    </lineage>
</organism>
<name>A0ABU6KGP3_9BACI</name>
<evidence type="ECO:0008006" key="3">
    <source>
        <dbReference type="Google" id="ProtNLM"/>
    </source>
</evidence>